<organism evidence="1 2">
    <name type="scientific">Pseudalkalibacillus berkeleyi</name>
    <dbReference type="NCBI Taxonomy" id="1069813"/>
    <lineage>
        <taxon>Bacteria</taxon>
        <taxon>Bacillati</taxon>
        <taxon>Bacillota</taxon>
        <taxon>Bacilli</taxon>
        <taxon>Bacillales</taxon>
        <taxon>Fictibacillaceae</taxon>
        <taxon>Pseudalkalibacillus</taxon>
    </lineage>
</organism>
<name>A0ABS9H3U3_9BACL</name>
<reference evidence="1 2" key="1">
    <citation type="submission" date="2022-01" db="EMBL/GenBank/DDBJ databases">
        <title>Alkalihalobacillus sp. EGI L200015, a novel bacterium isolated from a salt lake sediment.</title>
        <authorList>
            <person name="Gao L."/>
            <person name="Fang B.-Z."/>
            <person name="Li W.-J."/>
        </authorList>
    </citation>
    <scope>NUCLEOTIDE SEQUENCE [LARGE SCALE GENOMIC DNA]</scope>
    <source>
        <strain evidence="1 2">KCTC 12718</strain>
    </source>
</reference>
<proteinExistence type="predicted"/>
<comment type="caution">
    <text evidence="1">The sequence shown here is derived from an EMBL/GenBank/DDBJ whole genome shotgun (WGS) entry which is preliminary data.</text>
</comment>
<evidence type="ECO:0000313" key="1">
    <source>
        <dbReference type="EMBL" id="MCF6138630.1"/>
    </source>
</evidence>
<dbReference type="SUPFAM" id="SSF89360">
    <property type="entry name" value="HesB-like domain"/>
    <property type="match status" value="1"/>
</dbReference>
<dbReference type="EMBL" id="JAKIJS010000001">
    <property type="protein sequence ID" value="MCF6138630.1"/>
    <property type="molecule type" value="Genomic_DNA"/>
</dbReference>
<sequence length="55" mass="6199">MALDEPQETDKVEELNGIRVSFDERIVTHTQDLIVDFQQTDEGAGLVFLGQEDCC</sequence>
<dbReference type="Proteomes" id="UP001649381">
    <property type="component" value="Unassembled WGS sequence"/>
</dbReference>
<evidence type="ECO:0000313" key="2">
    <source>
        <dbReference type="Proteomes" id="UP001649381"/>
    </source>
</evidence>
<protein>
    <submittedName>
        <fullName evidence="1">Uncharacterized protein</fullName>
    </submittedName>
</protein>
<gene>
    <name evidence="1" type="ORF">L2716_12905</name>
</gene>
<dbReference type="InterPro" id="IPR035903">
    <property type="entry name" value="HesB-like_dom_sf"/>
</dbReference>
<accession>A0ABS9H3U3</accession>
<keyword evidence="2" id="KW-1185">Reference proteome</keyword>